<dbReference type="AlphaFoldDB" id="A0A8H9IZN6"/>
<evidence type="ECO:0000313" key="3">
    <source>
        <dbReference type="Proteomes" id="UP000658656"/>
    </source>
</evidence>
<reference evidence="2" key="1">
    <citation type="journal article" date="2014" name="Int. J. Syst. Evol. Microbiol.">
        <title>Complete genome sequence of Corynebacterium casei LMG S-19264T (=DSM 44701T), isolated from a smear-ripened cheese.</title>
        <authorList>
            <consortium name="US DOE Joint Genome Institute (JGI-PGF)"/>
            <person name="Walter F."/>
            <person name="Albersmeier A."/>
            <person name="Kalinowski J."/>
            <person name="Ruckert C."/>
        </authorList>
    </citation>
    <scope>NUCLEOTIDE SEQUENCE</scope>
    <source>
        <strain evidence="2">CGMCC 4.7679</strain>
    </source>
</reference>
<feature type="transmembrane region" description="Helical" evidence="1">
    <location>
        <begin position="39"/>
        <end position="58"/>
    </location>
</feature>
<name>A0A8H9IZN6_9PSEU</name>
<accession>A0A8H9IZN6</accession>
<dbReference type="Proteomes" id="UP000658656">
    <property type="component" value="Unassembled WGS sequence"/>
</dbReference>
<feature type="transmembrane region" description="Helical" evidence="1">
    <location>
        <begin position="12"/>
        <end position="33"/>
    </location>
</feature>
<comment type="caution">
    <text evidence="2">The sequence shown here is derived from an EMBL/GenBank/DDBJ whole genome shotgun (WGS) entry which is preliminary data.</text>
</comment>
<sequence length="69" mass="8024">MERSKRRLLVHVASWVVELAVPYFGVVGIAYLFHWDEPWAWGLFGVLMVLGQEGARALRRRIRNRADDS</sequence>
<dbReference type="EMBL" id="BNAV01000004">
    <property type="protein sequence ID" value="GHF55808.1"/>
    <property type="molecule type" value="Genomic_DNA"/>
</dbReference>
<keyword evidence="1" id="KW-0472">Membrane</keyword>
<reference evidence="2" key="2">
    <citation type="submission" date="2020-09" db="EMBL/GenBank/DDBJ databases">
        <authorList>
            <person name="Sun Q."/>
            <person name="Zhou Y."/>
        </authorList>
    </citation>
    <scope>NUCLEOTIDE SEQUENCE</scope>
    <source>
        <strain evidence="2">CGMCC 4.7679</strain>
    </source>
</reference>
<organism evidence="2 3">
    <name type="scientific">Amycolatopsis bartoniae</name>
    <dbReference type="NCBI Taxonomy" id="941986"/>
    <lineage>
        <taxon>Bacteria</taxon>
        <taxon>Bacillati</taxon>
        <taxon>Actinomycetota</taxon>
        <taxon>Actinomycetes</taxon>
        <taxon>Pseudonocardiales</taxon>
        <taxon>Pseudonocardiaceae</taxon>
        <taxon>Amycolatopsis</taxon>
    </lineage>
</organism>
<evidence type="ECO:0000256" key="1">
    <source>
        <dbReference type="SAM" id="Phobius"/>
    </source>
</evidence>
<evidence type="ECO:0000313" key="2">
    <source>
        <dbReference type="EMBL" id="GHF55808.1"/>
    </source>
</evidence>
<gene>
    <name evidence="2" type="ORF">GCM10017566_31070</name>
</gene>
<keyword evidence="3" id="KW-1185">Reference proteome</keyword>
<keyword evidence="1" id="KW-0812">Transmembrane</keyword>
<protein>
    <submittedName>
        <fullName evidence="2">Uncharacterized protein</fullName>
    </submittedName>
</protein>
<proteinExistence type="predicted"/>
<dbReference type="RefSeq" id="WP_145935940.1">
    <property type="nucleotide sequence ID" value="NZ_BNAV01000004.1"/>
</dbReference>
<keyword evidence="1" id="KW-1133">Transmembrane helix</keyword>